<name>A0A2R6NS68_9APHY</name>
<dbReference type="InterPro" id="IPR050381">
    <property type="entry name" value="SLX1_endonuclease"/>
</dbReference>
<reference evidence="3 4" key="1">
    <citation type="submission" date="2018-02" db="EMBL/GenBank/DDBJ databases">
        <title>Genome sequence of the basidiomycete white-rot fungus Phlebia centrifuga.</title>
        <authorList>
            <person name="Granchi Z."/>
            <person name="Peng M."/>
            <person name="de Vries R.P."/>
            <person name="Hilden K."/>
            <person name="Makela M.R."/>
            <person name="Grigoriev I."/>
            <person name="Riley R."/>
        </authorList>
    </citation>
    <scope>NUCLEOTIDE SEQUENCE [LARGE SCALE GENOMIC DNA]</scope>
    <source>
        <strain evidence="3 4">FBCC195</strain>
    </source>
</reference>
<dbReference type="Proteomes" id="UP000186601">
    <property type="component" value="Unassembled WGS sequence"/>
</dbReference>
<feature type="compositionally biased region" description="Low complexity" evidence="1">
    <location>
        <begin position="373"/>
        <end position="392"/>
    </location>
</feature>
<feature type="compositionally biased region" description="Polar residues" evidence="1">
    <location>
        <begin position="246"/>
        <end position="255"/>
    </location>
</feature>
<evidence type="ECO:0000256" key="1">
    <source>
        <dbReference type="SAM" id="MobiDB-lite"/>
    </source>
</evidence>
<keyword evidence="4" id="KW-1185">Reference proteome</keyword>
<dbReference type="InterPro" id="IPR013083">
    <property type="entry name" value="Znf_RING/FYVE/PHD"/>
</dbReference>
<evidence type="ECO:0000313" key="4">
    <source>
        <dbReference type="Proteomes" id="UP000186601"/>
    </source>
</evidence>
<feature type="region of interest" description="Disordered" evidence="1">
    <location>
        <begin position="227"/>
        <end position="267"/>
    </location>
</feature>
<dbReference type="GO" id="GO:0033557">
    <property type="term" value="C:Slx1-Slx4 complex"/>
    <property type="evidence" value="ECO:0007669"/>
    <property type="project" value="TreeGrafter"/>
</dbReference>
<dbReference type="Gene3D" id="3.30.40.10">
    <property type="entry name" value="Zinc/RING finger domain, C3HC4 (zinc finger)"/>
    <property type="match status" value="1"/>
</dbReference>
<accession>A0A2R6NS68</accession>
<feature type="compositionally biased region" description="Basic and acidic residues" evidence="1">
    <location>
        <begin position="393"/>
        <end position="409"/>
    </location>
</feature>
<sequence>MEKLQQAHGKRAATDPGIAHGMISRHPYNTWPLRVKFFTDEAEKAWISISKSGPTLPPQFTCTTELEGVDGKSGHKGSGRVAPINVTDEEFTTAYLHKAQTISSRSSGLTCSVCYGPVDDFTSNPLETALCPSFSCTSISHLVCLAHGFLKSTASSSTQSELIPRGGECRSCHEYVLWGDIIRGCFRRQKGGIVLEPVDEAEEEAEGMNSDETMSVSEAEERHAIVLPATRKPSRAKATSKDKSVKASTGKASKTVTRKKSIAAPSKLEKGTKRGLHVYAANSDPHDGDSSEGEFFDLNGIGSSEESDGAPLAPQRLIQRTTYSRPLIPIFGSQPSHRSHIDTGNVAQGEIDFFEVDDEEECVYPARVEIPRPLSRSPSRAFSALSLSSPARSSDDEQQHTRDVIEISD</sequence>
<dbReference type="OrthoDB" id="24645at2759"/>
<proteinExistence type="predicted"/>
<evidence type="ECO:0000313" key="3">
    <source>
        <dbReference type="EMBL" id="PSR75720.1"/>
    </source>
</evidence>
<dbReference type="AlphaFoldDB" id="A0A2R6NS68"/>
<evidence type="ECO:0000259" key="2">
    <source>
        <dbReference type="Pfam" id="PF21202"/>
    </source>
</evidence>
<protein>
    <recommendedName>
        <fullName evidence="2">Structure-specific endonuclease subunit SLX1 C-terminal domain-containing protein</fullName>
    </recommendedName>
</protein>
<dbReference type="PANTHER" id="PTHR20208:SF10">
    <property type="entry name" value="STRUCTURE-SPECIFIC ENDONUCLEASE SUBUNIT SLX1"/>
    <property type="match status" value="1"/>
</dbReference>
<feature type="domain" description="Structure-specific endonuclease subunit SLX1 C-terminal" evidence="2">
    <location>
        <begin position="110"/>
        <end position="182"/>
    </location>
</feature>
<dbReference type="Pfam" id="PF21202">
    <property type="entry name" value="SLX1_C"/>
    <property type="match status" value="1"/>
</dbReference>
<feature type="region of interest" description="Disordered" evidence="1">
    <location>
        <begin position="373"/>
        <end position="409"/>
    </location>
</feature>
<dbReference type="PANTHER" id="PTHR20208">
    <property type="entry name" value="STRUCTURE-SPECIFIC ENDONUCLEASE SUBUNIT SLX1"/>
    <property type="match status" value="1"/>
</dbReference>
<dbReference type="GO" id="GO:0000724">
    <property type="term" value="P:double-strand break repair via homologous recombination"/>
    <property type="evidence" value="ECO:0007669"/>
    <property type="project" value="TreeGrafter"/>
</dbReference>
<dbReference type="GO" id="GO:0017108">
    <property type="term" value="F:5'-flap endonuclease activity"/>
    <property type="evidence" value="ECO:0007669"/>
    <property type="project" value="TreeGrafter"/>
</dbReference>
<comment type="caution">
    <text evidence="3">The sequence shown here is derived from an EMBL/GenBank/DDBJ whole genome shotgun (WGS) entry which is preliminary data.</text>
</comment>
<organism evidence="3 4">
    <name type="scientific">Hermanssonia centrifuga</name>
    <dbReference type="NCBI Taxonomy" id="98765"/>
    <lineage>
        <taxon>Eukaryota</taxon>
        <taxon>Fungi</taxon>
        <taxon>Dikarya</taxon>
        <taxon>Basidiomycota</taxon>
        <taxon>Agaricomycotina</taxon>
        <taxon>Agaricomycetes</taxon>
        <taxon>Polyporales</taxon>
        <taxon>Meruliaceae</taxon>
        <taxon>Hermanssonia</taxon>
    </lineage>
</organism>
<gene>
    <name evidence="3" type="ORF">PHLCEN_2v9011</name>
</gene>
<dbReference type="STRING" id="98765.A0A2R6NS68"/>
<dbReference type="GO" id="GO:0008821">
    <property type="term" value="F:crossover junction DNA endonuclease activity"/>
    <property type="evidence" value="ECO:0007669"/>
    <property type="project" value="TreeGrafter"/>
</dbReference>
<dbReference type="EMBL" id="MLYV02000881">
    <property type="protein sequence ID" value="PSR75720.1"/>
    <property type="molecule type" value="Genomic_DNA"/>
</dbReference>
<dbReference type="InterPro" id="IPR048749">
    <property type="entry name" value="SLX1_C"/>
</dbReference>